<dbReference type="SUPFAM" id="SSF51126">
    <property type="entry name" value="Pectin lyase-like"/>
    <property type="match status" value="2"/>
</dbReference>
<dbReference type="GO" id="GO:0004650">
    <property type="term" value="F:polygalacturonase activity"/>
    <property type="evidence" value="ECO:0007669"/>
    <property type="project" value="InterPro"/>
</dbReference>
<dbReference type="InterPro" id="IPR006626">
    <property type="entry name" value="PbH1"/>
</dbReference>
<keyword evidence="6 9" id="KW-0326">Glycosidase</keyword>
<keyword evidence="11" id="KW-0456">Lyase</keyword>
<evidence type="ECO:0000256" key="3">
    <source>
        <dbReference type="ARBA" id="ARBA00022512"/>
    </source>
</evidence>
<evidence type="ECO:0000256" key="9">
    <source>
        <dbReference type="RuleBase" id="RU361169"/>
    </source>
</evidence>
<keyword evidence="10" id="KW-0732">Signal</keyword>
<dbReference type="Pfam" id="PF00295">
    <property type="entry name" value="Glyco_hydro_28"/>
    <property type="match status" value="2"/>
</dbReference>
<evidence type="ECO:0000256" key="7">
    <source>
        <dbReference type="ARBA" id="ARBA00023316"/>
    </source>
</evidence>
<dbReference type="GO" id="GO:0071555">
    <property type="term" value="P:cell wall organization"/>
    <property type="evidence" value="ECO:0007669"/>
    <property type="project" value="UniProtKB-KW"/>
</dbReference>
<dbReference type="AlphaFoldDB" id="A0AAD7LR96"/>
<dbReference type="FunFam" id="2.160.20.10:FF:000056">
    <property type="entry name" value="Pectin lyase-like superfamily protein"/>
    <property type="match status" value="1"/>
</dbReference>
<dbReference type="GO" id="GO:0016829">
    <property type="term" value="F:lyase activity"/>
    <property type="evidence" value="ECO:0007669"/>
    <property type="project" value="UniProtKB-KW"/>
</dbReference>
<gene>
    <name evidence="11" type="ORF">O6P43_018036</name>
</gene>
<comment type="caution">
    <text evidence="11">The sequence shown here is derived from an EMBL/GenBank/DDBJ whole genome shotgun (WGS) entry which is preliminary data.</text>
</comment>
<keyword evidence="3" id="KW-0134">Cell wall</keyword>
<accession>A0AAD7LR96</accession>
<evidence type="ECO:0000256" key="4">
    <source>
        <dbReference type="ARBA" id="ARBA00022525"/>
    </source>
</evidence>
<reference evidence="11" key="1">
    <citation type="journal article" date="2023" name="Science">
        <title>Elucidation of the pathway for biosynthesis of saponin adjuvants from the soapbark tree.</title>
        <authorList>
            <person name="Reed J."/>
            <person name="Orme A."/>
            <person name="El-Demerdash A."/>
            <person name="Owen C."/>
            <person name="Martin L.B.B."/>
            <person name="Misra R.C."/>
            <person name="Kikuchi S."/>
            <person name="Rejzek M."/>
            <person name="Martin A.C."/>
            <person name="Harkess A."/>
            <person name="Leebens-Mack J."/>
            <person name="Louveau T."/>
            <person name="Stephenson M.J."/>
            <person name="Osbourn A."/>
        </authorList>
    </citation>
    <scope>NUCLEOTIDE SEQUENCE</scope>
    <source>
        <strain evidence="11">S10</strain>
    </source>
</reference>
<feature type="chain" id="PRO_5042103258" evidence="10">
    <location>
        <begin position="24"/>
        <end position="722"/>
    </location>
</feature>
<sequence>MGAFLSIYTLSLFLVMMLICINGESTNQKTFNVLRYGAVGDGRRDDSEAFSNVWRDSCNAVTDKATIIIPGGKTFLVQPIVFTGPCKPKQINILLSGVIVAPLGPSSWKGKDVEKWIVFKKVSGLNLDGSGSFDGRGKSWWDHKCRYHPGKGCIVVAPTVLYIESCNDVKVSRISIKDSPQGQIAVLGGVNFDFGFLKIHTPGYTLNTDGIHLQSCSYVNIHNTDISSGDDCISIGDYTSFINVTNVNCGPGHGVSIGSLGLGGGKANVHNITVQHVNFFGTTNGVRIKTYKVGRGEVKNVVFSNLNFTNVENPIIIDQYYGLKPNRFPRMELLIMFMLLSMAFSGLSTETINSVSVMEYGAVGDGNTDDSPAFLKAWEEVCKSESTNSSLTIPGKNFLLKPVTFNGPCKSSYINVQLSGNLVAPKSKSDYKGYHLDTWLSFSNINGLVITGDGTIDGQGSVWWPNPCFGAAPKAMKFNRCYGLVLSGLRHVNSARNHITITKCDNATISKLHITAPGTSPNTDGIDIASSTGVQVHDSVIGTGDDCIAISGGSSMINITGVFCGPGHGISIGALGVHGESDIVEEVHVRNCTFEGTLTGVRIKTWQGGSGYARKIYFEEIQLNAANSPIIIDQFYCPGGGGCQNKASAVKVSDVSYKEIKGTSMTDKAINLSCDDNVSCTNIVLDHVHITAADPKKKVSSSCNNAHGRSSNTIPVVDCLLQ</sequence>
<keyword evidence="4" id="KW-0964">Secreted</keyword>
<dbReference type="GO" id="GO:0005975">
    <property type="term" value="P:carbohydrate metabolic process"/>
    <property type="evidence" value="ECO:0007669"/>
    <property type="project" value="InterPro"/>
</dbReference>
<keyword evidence="7" id="KW-0961">Cell wall biogenesis/degradation</keyword>
<evidence type="ECO:0000256" key="1">
    <source>
        <dbReference type="ARBA" id="ARBA00004191"/>
    </source>
</evidence>
<dbReference type="EMBL" id="JARAOO010000007">
    <property type="protein sequence ID" value="KAJ7962869.1"/>
    <property type="molecule type" value="Genomic_DNA"/>
</dbReference>
<dbReference type="InterPro" id="IPR012334">
    <property type="entry name" value="Pectin_lyas_fold"/>
</dbReference>
<dbReference type="SMART" id="SM00710">
    <property type="entry name" value="PbH1"/>
    <property type="match status" value="8"/>
</dbReference>
<evidence type="ECO:0000313" key="11">
    <source>
        <dbReference type="EMBL" id="KAJ7962869.1"/>
    </source>
</evidence>
<comment type="similarity">
    <text evidence="2 9">Belongs to the glycosyl hydrolase 28 family.</text>
</comment>
<dbReference type="Proteomes" id="UP001163823">
    <property type="component" value="Chromosome 7"/>
</dbReference>
<name>A0AAD7LR96_QUISA</name>
<keyword evidence="5 9" id="KW-0378">Hydrolase</keyword>
<keyword evidence="12" id="KW-1185">Reference proteome</keyword>
<dbReference type="InterPro" id="IPR000743">
    <property type="entry name" value="Glyco_hydro_28"/>
</dbReference>
<dbReference type="PROSITE" id="PS00502">
    <property type="entry name" value="POLYGALACTURONASE"/>
    <property type="match status" value="1"/>
</dbReference>
<feature type="signal peptide" evidence="10">
    <location>
        <begin position="1"/>
        <end position="23"/>
    </location>
</feature>
<dbReference type="KEGG" id="qsa:O6P43_018036"/>
<dbReference type="Gene3D" id="2.160.20.10">
    <property type="entry name" value="Single-stranded right-handed beta-helix, Pectin lyase-like"/>
    <property type="match status" value="2"/>
</dbReference>
<feature type="active site" evidence="8">
    <location>
        <position position="253"/>
    </location>
</feature>
<evidence type="ECO:0000256" key="6">
    <source>
        <dbReference type="ARBA" id="ARBA00023295"/>
    </source>
</evidence>
<evidence type="ECO:0000256" key="5">
    <source>
        <dbReference type="ARBA" id="ARBA00022801"/>
    </source>
</evidence>
<organism evidence="11 12">
    <name type="scientific">Quillaja saponaria</name>
    <name type="common">Soap bark tree</name>
    <dbReference type="NCBI Taxonomy" id="32244"/>
    <lineage>
        <taxon>Eukaryota</taxon>
        <taxon>Viridiplantae</taxon>
        <taxon>Streptophyta</taxon>
        <taxon>Embryophyta</taxon>
        <taxon>Tracheophyta</taxon>
        <taxon>Spermatophyta</taxon>
        <taxon>Magnoliopsida</taxon>
        <taxon>eudicotyledons</taxon>
        <taxon>Gunneridae</taxon>
        <taxon>Pentapetalae</taxon>
        <taxon>rosids</taxon>
        <taxon>fabids</taxon>
        <taxon>Fabales</taxon>
        <taxon>Quillajaceae</taxon>
        <taxon>Quillaja</taxon>
    </lineage>
</organism>
<dbReference type="InterPro" id="IPR011050">
    <property type="entry name" value="Pectin_lyase_fold/virulence"/>
</dbReference>
<evidence type="ECO:0000256" key="8">
    <source>
        <dbReference type="PROSITE-ProRule" id="PRU10052"/>
    </source>
</evidence>
<comment type="subcellular location">
    <subcellularLocation>
        <location evidence="1">Secreted</location>
        <location evidence="1">Cell wall</location>
    </subcellularLocation>
</comment>
<evidence type="ECO:0000313" key="12">
    <source>
        <dbReference type="Proteomes" id="UP001163823"/>
    </source>
</evidence>
<dbReference type="PANTHER" id="PTHR31375">
    <property type="match status" value="1"/>
</dbReference>
<evidence type="ECO:0000256" key="10">
    <source>
        <dbReference type="SAM" id="SignalP"/>
    </source>
</evidence>
<proteinExistence type="inferred from homology"/>
<evidence type="ECO:0000256" key="2">
    <source>
        <dbReference type="ARBA" id="ARBA00008834"/>
    </source>
</evidence>
<protein>
    <submittedName>
        <fullName evidence="11">Pectin lyase-like superfamily protein</fullName>
    </submittedName>
</protein>